<dbReference type="RefSeq" id="WP_344173334.1">
    <property type="nucleotide sequence ID" value="NZ_BAAANC010000001.1"/>
</dbReference>
<feature type="transmembrane region" description="Helical" evidence="7">
    <location>
        <begin position="140"/>
        <end position="163"/>
    </location>
</feature>
<dbReference type="SUPFAM" id="SSF103473">
    <property type="entry name" value="MFS general substrate transporter"/>
    <property type="match status" value="1"/>
</dbReference>
<feature type="transmembrane region" description="Helical" evidence="7">
    <location>
        <begin position="209"/>
        <end position="230"/>
    </location>
</feature>
<sequence length="409" mass="42600">MTVIGSPRERSPLPSAFWALWVCQLVNRLGSFVQPFLVLYLTQERHLSAGTAGAVAAAVGAGSVVSQLVGGWLSDRIGRRRTMLIGFLGTAAALILLGSARSLETIAVAAFVVGLMGDLFRPAVQATVADLLQPRERVRAYGLLFWAINLGFSVSTVSAGVLASIGYNLLFWINASTSVVAAVVIWRMVPETRPVLDEGASRRALLPVVLRDTTFLLMILLQIGYATIYFQGYSTLPLAMAADGLPSSTYGLVIALNGVVIVVVQPFVNRRLAALDRPKLLAGSMLVVGLGFGVGAAVDSWWGYGLSVVVWTVGEIGFAAVIGAVFADLAPVDLRGGYMGLAGSMSFGLGSVIGPLLGTNTLEHAGATTVWLGCAALGVVLFVGQLALAPALHARAAANAAAQDAVPTP</sequence>
<dbReference type="PANTHER" id="PTHR23517:SF2">
    <property type="entry name" value="MULTIDRUG RESISTANCE PROTEIN MDTH"/>
    <property type="match status" value="1"/>
</dbReference>
<keyword evidence="10" id="KW-1185">Reference proteome</keyword>
<dbReference type="InterPro" id="IPR005829">
    <property type="entry name" value="Sugar_transporter_CS"/>
</dbReference>
<evidence type="ECO:0000256" key="4">
    <source>
        <dbReference type="ARBA" id="ARBA00022692"/>
    </source>
</evidence>
<dbReference type="Proteomes" id="UP001500363">
    <property type="component" value="Unassembled WGS sequence"/>
</dbReference>
<feature type="domain" description="Major facilitator superfamily (MFS) profile" evidence="8">
    <location>
        <begin position="16"/>
        <end position="393"/>
    </location>
</feature>
<dbReference type="EMBL" id="BAAANC010000001">
    <property type="protein sequence ID" value="GAA1522698.1"/>
    <property type="molecule type" value="Genomic_DNA"/>
</dbReference>
<evidence type="ECO:0000256" key="2">
    <source>
        <dbReference type="ARBA" id="ARBA00022448"/>
    </source>
</evidence>
<dbReference type="Gene3D" id="1.20.1250.20">
    <property type="entry name" value="MFS general substrate transporter like domains"/>
    <property type="match status" value="1"/>
</dbReference>
<protein>
    <submittedName>
        <fullName evidence="9">MFS transporter</fullName>
    </submittedName>
</protein>
<dbReference type="PANTHER" id="PTHR23517">
    <property type="entry name" value="RESISTANCE PROTEIN MDTM, PUTATIVE-RELATED-RELATED"/>
    <property type="match status" value="1"/>
</dbReference>
<keyword evidence="6 7" id="KW-0472">Membrane</keyword>
<feature type="transmembrane region" description="Helical" evidence="7">
    <location>
        <begin position="82"/>
        <end position="100"/>
    </location>
</feature>
<name>A0ABP4LIC3_9ACTN</name>
<keyword evidence="4 7" id="KW-0812">Transmembrane</keyword>
<feature type="transmembrane region" description="Helical" evidence="7">
    <location>
        <begin position="169"/>
        <end position="189"/>
    </location>
</feature>
<feature type="transmembrane region" description="Helical" evidence="7">
    <location>
        <begin position="304"/>
        <end position="326"/>
    </location>
</feature>
<evidence type="ECO:0000313" key="9">
    <source>
        <dbReference type="EMBL" id="GAA1522698.1"/>
    </source>
</evidence>
<dbReference type="CDD" id="cd17329">
    <property type="entry name" value="MFS_MdtH_MDR_like"/>
    <property type="match status" value="1"/>
</dbReference>
<dbReference type="PROSITE" id="PS50850">
    <property type="entry name" value="MFS"/>
    <property type="match status" value="1"/>
</dbReference>
<evidence type="ECO:0000256" key="1">
    <source>
        <dbReference type="ARBA" id="ARBA00004651"/>
    </source>
</evidence>
<evidence type="ECO:0000256" key="6">
    <source>
        <dbReference type="ARBA" id="ARBA00023136"/>
    </source>
</evidence>
<evidence type="ECO:0000259" key="8">
    <source>
        <dbReference type="PROSITE" id="PS50850"/>
    </source>
</evidence>
<feature type="transmembrane region" description="Helical" evidence="7">
    <location>
        <begin position="280"/>
        <end position="298"/>
    </location>
</feature>
<proteinExistence type="predicted"/>
<evidence type="ECO:0000256" key="5">
    <source>
        <dbReference type="ARBA" id="ARBA00022989"/>
    </source>
</evidence>
<evidence type="ECO:0000256" key="3">
    <source>
        <dbReference type="ARBA" id="ARBA00022475"/>
    </source>
</evidence>
<feature type="transmembrane region" description="Helical" evidence="7">
    <location>
        <begin position="338"/>
        <end position="358"/>
    </location>
</feature>
<dbReference type="Pfam" id="PF07690">
    <property type="entry name" value="MFS_1"/>
    <property type="match status" value="1"/>
</dbReference>
<feature type="transmembrane region" description="Helical" evidence="7">
    <location>
        <begin position="370"/>
        <end position="389"/>
    </location>
</feature>
<dbReference type="InterPro" id="IPR036259">
    <property type="entry name" value="MFS_trans_sf"/>
</dbReference>
<keyword evidence="3" id="KW-1003">Cell membrane</keyword>
<comment type="caution">
    <text evidence="9">The sequence shown here is derived from an EMBL/GenBank/DDBJ whole genome shotgun (WGS) entry which is preliminary data.</text>
</comment>
<feature type="transmembrane region" description="Helical" evidence="7">
    <location>
        <begin position="250"/>
        <end position="268"/>
    </location>
</feature>
<keyword evidence="5 7" id="KW-1133">Transmembrane helix</keyword>
<dbReference type="PROSITE" id="PS00216">
    <property type="entry name" value="SUGAR_TRANSPORT_1"/>
    <property type="match status" value="1"/>
</dbReference>
<reference evidence="10" key="1">
    <citation type="journal article" date="2019" name="Int. J. Syst. Evol. Microbiol.">
        <title>The Global Catalogue of Microorganisms (GCM) 10K type strain sequencing project: providing services to taxonomists for standard genome sequencing and annotation.</title>
        <authorList>
            <consortium name="The Broad Institute Genomics Platform"/>
            <consortium name="The Broad Institute Genome Sequencing Center for Infectious Disease"/>
            <person name="Wu L."/>
            <person name="Ma J."/>
        </authorList>
    </citation>
    <scope>NUCLEOTIDE SEQUENCE [LARGE SCALE GENOMIC DNA]</scope>
    <source>
        <strain evidence="10">JCM 14303</strain>
    </source>
</reference>
<comment type="subcellular location">
    <subcellularLocation>
        <location evidence="1">Cell membrane</location>
        <topology evidence="1">Multi-pass membrane protein</topology>
    </subcellularLocation>
</comment>
<organism evidence="9 10">
    <name type="scientific">Kribbella lupini</name>
    <dbReference type="NCBI Taxonomy" id="291602"/>
    <lineage>
        <taxon>Bacteria</taxon>
        <taxon>Bacillati</taxon>
        <taxon>Actinomycetota</taxon>
        <taxon>Actinomycetes</taxon>
        <taxon>Propionibacteriales</taxon>
        <taxon>Kribbellaceae</taxon>
        <taxon>Kribbella</taxon>
    </lineage>
</organism>
<keyword evidence="2" id="KW-0813">Transport</keyword>
<evidence type="ECO:0000256" key="7">
    <source>
        <dbReference type="SAM" id="Phobius"/>
    </source>
</evidence>
<evidence type="ECO:0000313" key="10">
    <source>
        <dbReference type="Proteomes" id="UP001500363"/>
    </source>
</evidence>
<accession>A0ABP4LIC3</accession>
<gene>
    <name evidence="9" type="ORF">GCM10009741_25150</name>
</gene>
<dbReference type="InterPro" id="IPR050171">
    <property type="entry name" value="MFS_Transporters"/>
</dbReference>
<dbReference type="InterPro" id="IPR020846">
    <property type="entry name" value="MFS_dom"/>
</dbReference>
<feature type="transmembrane region" description="Helical" evidence="7">
    <location>
        <begin position="106"/>
        <end position="128"/>
    </location>
</feature>
<dbReference type="InterPro" id="IPR011701">
    <property type="entry name" value="MFS"/>
</dbReference>